<dbReference type="eggNOG" id="COG0674">
    <property type="taxonomic scope" value="Bacteria"/>
</dbReference>
<feature type="domain" description="Pyruvate/ketoisovalerate oxidoreductase catalytic" evidence="2">
    <location>
        <begin position="13"/>
        <end position="213"/>
    </location>
</feature>
<dbReference type="STRING" id="869210.Marky_0697"/>
<dbReference type="AlphaFoldDB" id="F2NL44"/>
<keyword evidence="1 4" id="KW-0560">Oxidoreductase</keyword>
<dbReference type="Pfam" id="PF01855">
    <property type="entry name" value="POR_N"/>
    <property type="match status" value="1"/>
</dbReference>
<dbReference type="GO" id="GO:0047553">
    <property type="term" value="F:2-oxoglutarate synthase activity"/>
    <property type="evidence" value="ECO:0007669"/>
    <property type="project" value="UniProtKB-EC"/>
</dbReference>
<dbReference type="InterPro" id="IPR019752">
    <property type="entry name" value="Pyrv/ketoisovalerate_OxRed_cat"/>
</dbReference>
<sequence length="623" mass="67344">MQEFTWRVGGPQGSGVETAAALFARAAGKGGWWAFGRREYHSNIMGRHSYLDVRLAAKPLGSFVDGVHLLVALDAETIVRHLGEVRQGGVLLYDPKHEATPLTRLPMLDKRLKAAIAERLGKDAPTIADVLEAHRASGVTLVPYGFEALADEIGGELGLPSLKARRTLNTIAVAASLALLRYPKDLLVAALEDQFAGKPSVFELNKAVVEGVYQRNGHAVPFGLEPIGDSGGRLYVNGNQATALGKIAGGLAFQTYYPISPATDESVFLEAHAHFDGGEVTVVQTEDEIAAVTMAIGAAMTGARAATATSGPGASLMVEGLGYAGIAEVPLVLTLYQRGSPSTGLPTRTEQGDLRFALFAGHGEYPKLVLASGDVNDCFYDAVRALNWAEEYQTVVVHLIDKYLASTTVTLPPFDLEAVRISRGKRYAPDPERGNQETPRYRFAEDGVSPFIPLGTPGGLHWITSDEHDEYGHITEDPVLRERMMEKRMKKLETAARTIPTHEKFQVFGEEAGVVVVGWGSVKGAALEALERLGGFQYVQVKLLWPFPTELEAVLAGKTVVTMEHNYSGQFADLLRQETGVRAAHRVVKYNGRPISATEATEAIQAVLKGEVQSERIVLRRGV</sequence>
<evidence type="ECO:0000256" key="1">
    <source>
        <dbReference type="ARBA" id="ARBA00023002"/>
    </source>
</evidence>
<feature type="domain" description="Pyruvate flavodoxin/ferredoxin oxidoreductase pyrimidine binding" evidence="3">
    <location>
        <begin position="245"/>
        <end position="485"/>
    </location>
</feature>
<dbReference type="InterPro" id="IPR029061">
    <property type="entry name" value="THDP-binding"/>
</dbReference>
<dbReference type="Pfam" id="PF01558">
    <property type="entry name" value="POR"/>
    <property type="match status" value="1"/>
</dbReference>
<dbReference type="SUPFAM" id="SSF52518">
    <property type="entry name" value="Thiamin diphosphate-binding fold (THDP-binding)"/>
    <property type="match status" value="1"/>
</dbReference>
<dbReference type="InterPro" id="IPR022367">
    <property type="entry name" value="2-oxoacid/accept_OxRdtase_asu"/>
</dbReference>
<evidence type="ECO:0000313" key="5">
    <source>
        <dbReference type="Proteomes" id="UP000007030"/>
    </source>
</evidence>
<accession>F2NL44</accession>
<dbReference type="InterPro" id="IPR050722">
    <property type="entry name" value="Pyruvate:ferred/Flavod_OxRd"/>
</dbReference>
<dbReference type="Proteomes" id="UP000007030">
    <property type="component" value="Chromosome"/>
</dbReference>
<gene>
    <name evidence="4" type="ordered locus">Marky_0697</name>
</gene>
<dbReference type="GO" id="GO:0006979">
    <property type="term" value="P:response to oxidative stress"/>
    <property type="evidence" value="ECO:0007669"/>
    <property type="project" value="TreeGrafter"/>
</dbReference>
<organism evidence="4 5">
    <name type="scientific">Marinithermus hydrothermalis (strain DSM 14884 / JCM 11576 / T1)</name>
    <dbReference type="NCBI Taxonomy" id="869210"/>
    <lineage>
        <taxon>Bacteria</taxon>
        <taxon>Thermotogati</taxon>
        <taxon>Deinococcota</taxon>
        <taxon>Deinococci</taxon>
        <taxon>Thermales</taxon>
        <taxon>Thermaceae</taxon>
        <taxon>Marinithermus</taxon>
    </lineage>
</organism>
<dbReference type="Gene3D" id="3.40.50.970">
    <property type="match status" value="1"/>
</dbReference>
<dbReference type="Gene3D" id="3.40.50.920">
    <property type="match status" value="1"/>
</dbReference>
<keyword evidence="5" id="KW-1185">Reference proteome</keyword>
<dbReference type="CDD" id="cd07034">
    <property type="entry name" value="TPP_PYR_PFOR_IOR-alpha_like"/>
    <property type="match status" value="1"/>
</dbReference>
<evidence type="ECO:0000259" key="3">
    <source>
        <dbReference type="Pfam" id="PF01855"/>
    </source>
</evidence>
<protein>
    <submittedName>
        <fullName evidence="4">2-oxoacid:acceptor oxidoreductase, alpha subunit</fullName>
        <ecNumber evidence="4">1.2.7.3</ecNumber>
    </submittedName>
</protein>
<dbReference type="SUPFAM" id="SSF53323">
    <property type="entry name" value="Pyruvate-ferredoxin oxidoreductase, PFOR, domain III"/>
    <property type="match status" value="1"/>
</dbReference>
<dbReference type="PANTHER" id="PTHR32154:SF16">
    <property type="entry name" value="PYRUVATE FLAVODOXIN_FERREDOXIN OXIDOREDUCTASE DOMAIN PROTEIN"/>
    <property type="match status" value="1"/>
</dbReference>
<evidence type="ECO:0000313" key="4">
    <source>
        <dbReference type="EMBL" id="AEB11447.1"/>
    </source>
</evidence>
<dbReference type="InterPro" id="IPR002880">
    <property type="entry name" value="Pyrv_Fd/Flavodoxin_OxRdtase_N"/>
</dbReference>
<dbReference type="FunFam" id="3.40.50.970:FF:000022">
    <property type="entry name" value="2-oxoglutarate ferredoxin oxidoreductase alpha subunit"/>
    <property type="match status" value="1"/>
</dbReference>
<dbReference type="EC" id="1.2.7.3" evidence="4"/>
<dbReference type="SUPFAM" id="SSF52922">
    <property type="entry name" value="TK C-terminal domain-like"/>
    <property type="match status" value="1"/>
</dbReference>
<dbReference type="OrthoDB" id="9794954at2"/>
<dbReference type="RefSeq" id="WP_013703499.1">
    <property type="nucleotide sequence ID" value="NC_015387.1"/>
</dbReference>
<dbReference type="HOGENOM" id="CLU_017038_1_0_0"/>
<name>F2NL44_MARHT</name>
<dbReference type="InterPro" id="IPR009014">
    <property type="entry name" value="Transketo_C/PFOR_II"/>
</dbReference>
<dbReference type="EMBL" id="CP002630">
    <property type="protein sequence ID" value="AEB11447.1"/>
    <property type="molecule type" value="Genomic_DNA"/>
</dbReference>
<evidence type="ECO:0000259" key="2">
    <source>
        <dbReference type="Pfam" id="PF01558"/>
    </source>
</evidence>
<dbReference type="eggNOG" id="COG1014">
    <property type="taxonomic scope" value="Bacteria"/>
</dbReference>
<dbReference type="PANTHER" id="PTHR32154">
    <property type="entry name" value="PYRUVATE-FLAVODOXIN OXIDOREDUCTASE-RELATED"/>
    <property type="match status" value="1"/>
</dbReference>
<reference evidence="4 5" key="1">
    <citation type="journal article" date="2012" name="Stand. Genomic Sci.">
        <title>Complete genome sequence of the aerobic, heterotroph Marinithermus hydrothermalis type strain (T1(T)) from a deep-sea hydrothermal vent chimney.</title>
        <authorList>
            <person name="Copeland A."/>
            <person name="Gu W."/>
            <person name="Yasawong M."/>
            <person name="Lapidus A."/>
            <person name="Lucas S."/>
            <person name="Deshpande S."/>
            <person name="Pagani I."/>
            <person name="Tapia R."/>
            <person name="Cheng J.F."/>
            <person name="Goodwin L.A."/>
            <person name="Pitluck S."/>
            <person name="Liolios K."/>
            <person name="Ivanova N."/>
            <person name="Mavromatis K."/>
            <person name="Mikhailova N."/>
            <person name="Pati A."/>
            <person name="Chen A."/>
            <person name="Palaniappan K."/>
            <person name="Land M."/>
            <person name="Pan C."/>
            <person name="Brambilla E.M."/>
            <person name="Rohde M."/>
            <person name="Tindall B.J."/>
            <person name="Sikorski J."/>
            <person name="Goker M."/>
            <person name="Detter J.C."/>
            <person name="Bristow J."/>
            <person name="Eisen J.A."/>
            <person name="Markowitz V."/>
            <person name="Hugenholtz P."/>
            <person name="Kyrpides N.C."/>
            <person name="Klenk H.P."/>
            <person name="Woyke T."/>
        </authorList>
    </citation>
    <scope>NUCLEOTIDE SEQUENCE [LARGE SCALE GENOMIC DNA]</scope>
    <source>
        <strain evidence="5">DSM 14884 / JCM 11576 / T1</strain>
    </source>
</reference>
<dbReference type="KEGG" id="mhd:Marky_0697"/>
<dbReference type="NCBIfam" id="TIGR03710">
    <property type="entry name" value="OAFO_sf"/>
    <property type="match status" value="1"/>
</dbReference>
<dbReference type="Gene3D" id="3.40.920.10">
    <property type="entry name" value="Pyruvate-ferredoxin oxidoreductase, PFOR, domain III"/>
    <property type="match status" value="1"/>
</dbReference>
<dbReference type="InterPro" id="IPR002869">
    <property type="entry name" value="Pyrv_flavodox_OxRed_cen"/>
</dbReference>
<proteinExistence type="predicted"/>